<dbReference type="GO" id="GO:0004888">
    <property type="term" value="F:transmembrane signaling receptor activity"/>
    <property type="evidence" value="ECO:0007669"/>
    <property type="project" value="InterPro"/>
</dbReference>
<gene>
    <name evidence="7" type="ORF">MENT_LOCUS13708</name>
</gene>
<evidence type="ECO:0000313" key="7">
    <source>
        <dbReference type="EMBL" id="CAD2159423.1"/>
    </source>
</evidence>
<dbReference type="InterPro" id="IPR002184">
    <property type="entry name" value="7TM_GPCR_serpentine_rcpt_Srb"/>
</dbReference>
<evidence type="ECO:0000256" key="6">
    <source>
        <dbReference type="SAM" id="Phobius"/>
    </source>
</evidence>
<dbReference type="InterPro" id="IPR019408">
    <property type="entry name" value="7TM_GPCR_serpentine_rcpt_Srab"/>
</dbReference>
<evidence type="ECO:0000313" key="8">
    <source>
        <dbReference type="Proteomes" id="UP000580250"/>
    </source>
</evidence>
<feature type="transmembrane region" description="Helical" evidence="6">
    <location>
        <begin position="166"/>
        <end position="190"/>
    </location>
</feature>
<evidence type="ECO:0000256" key="2">
    <source>
        <dbReference type="ARBA" id="ARBA00006860"/>
    </source>
</evidence>
<reference evidence="7 8" key="1">
    <citation type="submission" date="2020-08" db="EMBL/GenBank/DDBJ databases">
        <authorList>
            <person name="Koutsovoulos G."/>
            <person name="Danchin GJ E."/>
        </authorList>
    </citation>
    <scope>NUCLEOTIDE SEQUENCE [LARGE SCALE GENOMIC DNA]</scope>
</reference>
<evidence type="ECO:0000256" key="4">
    <source>
        <dbReference type="ARBA" id="ARBA00022989"/>
    </source>
</evidence>
<feature type="transmembrane region" description="Helical" evidence="6">
    <location>
        <begin position="21"/>
        <end position="46"/>
    </location>
</feature>
<proteinExistence type="inferred from homology"/>
<dbReference type="GO" id="GO:0007606">
    <property type="term" value="P:sensory perception of chemical stimulus"/>
    <property type="evidence" value="ECO:0007669"/>
    <property type="project" value="InterPro"/>
</dbReference>
<feature type="transmembrane region" description="Helical" evidence="6">
    <location>
        <begin position="130"/>
        <end position="154"/>
    </location>
</feature>
<evidence type="ECO:0000256" key="3">
    <source>
        <dbReference type="ARBA" id="ARBA00022692"/>
    </source>
</evidence>
<evidence type="ECO:0000256" key="1">
    <source>
        <dbReference type="ARBA" id="ARBA00004141"/>
    </source>
</evidence>
<keyword evidence="4 6" id="KW-1133">Transmembrane helix</keyword>
<dbReference type="OrthoDB" id="5826544at2759"/>
<feature type="transmembrane region" description="Helical" evidence="6">
    <location>
        <begin position="66"/>
        <end position="91"/>
    </location>
</feature>
<name>A0A6V7UJD0_MELEN</name>
<evidence type="ECO:0000256" key="5">
    <source>
        <dbReference type="ARBA" id="ARBA00023136"/>
    </source>
</evidence>
<comment type="subcellular location">
    <subcellularLocation>
        <location evidence="1">Membrane</location>
        <topology evidence="1">Multi-pass membrane protein</topology>
    </subcellularLocation>
</comment>
<sequence>MLERVRATIFVRHYETEGIKFTAGGIIVVWILSISYTIYIICSALADQDAFGQPLGIVSLTSKYNATIILYSFYTTLFICSVITFCDFWFIELINGLEGSKSRCENPNIPTTYSLSANYQLRENIFSMRLILPLDAAYTIFNGIYMTGAAILRIHRNEMYVEQYTSIYYVFMTFPLLHSAITLLIYICFVRRIKEKRILKIQPLDRSGQLYFNELRKQWNTK</sequence>
<dbReference type="PANTHER" id="PTHR31216:SF11">
    <property type="entry name" value="SERPENTINE RECEPTOR CLASS BETA-16-RELATED"/>
    <property type="match status" value="1"/>
</dbReference>
<dbReference type="AlphaFoldDB" id="A0A6V7UJD0"/>
<dbReference type="EMBL" id="CAJEWN010000074">
    <property type="protein sequence ID" value="CAD2159423.1"/>
    <property type="molecule type" value="Genomic_DNA"/>
</dbReference>
<dbReference type="Proteomes" id="UP000580250">
    <property type="component" value="Unassembled WGS sequence"/>
</dbReference>
<dbReference type="Pfam" id="PF10292">
    <property type="entry name" value="7TM_GPCR_Srab"/>
    <property type="match status" value="1"/>
</dbReference>
<dbReference type="PANTHER" id="PTHR31216">
    <property type="entry name" value="SERPENTINE RECEPTOR CLASS BETA-1-RELATED-RELATED"/>
    <property type="match status" value="1"/>
</dbReference>
<dbReference type="GO" id="GO:0016020">
    <property type="term" value="C:membrane"/>
    <property type="evidence" value="ECO:0007669"/>
    <property type="project" value="UniProtKB-SubCell"/>
</dbReference>
<comment type="caution">
    <text evidence="7">The sequence shown here is derived from an EMBL/GenBank/DDBJ whole genome shotgun (WGS) entry which is preliminary data.</text>
</comment>
<organism evidence="7 8">
    <name type="scientific">Meloidogyne enterolobii</name>
    <name type="common">Root-knot nematode worm</name>
    <name type="synonym">Meloidogyne mayaguensis</name>
    <dbReference type="NCBI Taxonomy" id="390850"/>
    <lineage>
        <taxon>Eukaryota</taxon>
        <taxon>Metazoa</taxon>
        <taxon>Ecdysozoa</taxon>
        <taxon>Nematoda</taxon>
        <taxon>Chromadorea</taxon>
        <taxon>Rhabditida</taxon>
        <taxon>Tylenchina</taxon>
        <taxon>Tylenchomorpha</taxon>
        <taxon>Tylenchoidea</taxon>
        <taxon>Meloidogynidae</taxon>
        <taxon>Meloidogyninae</taxon>
        <taxon>Meloidogyne</taxon>
    </lineage>
</organism>
<keyword evidence="3 6" id="KW-0812">Transmembrane</keyword>
<comment type="similarity">
    <text evidence="2">Belongs to the nematode receptor-like protein srb family.</text>
</comment>
<protein>
    <submittedName>
        <fullName evidence="7">Uncharacterized protein</fullName>
    </submittedName>
</protein>
<accession>A0A6V7UJD0</accession>
<keyword evidence="5 6" id="KW-0472">Membrane</keyword>